<accession>A0A1W0A924</accession>
<dbReference type="InterPro" id="IPR016024">
    <property type="entry name" value="ARM-type_fold"/>
</dbReference>
<organism evidence="1 2">
    <name type="scientific">Thraustotheca clavata</name>
    <dbReference type="NCBI Taxonomy" id="74557"/>
    <lineage>
        <taxon>Eukaryota</taxon>
        <taxon>Sar</taxon>
        <taxon>Stramenopiles</taxon>
        <taxon>Oomycota</taxon>
        <taxon>Saprolegniomycetes</taxon>
        <taxon>Saprolegniales</taxon>
        <taxon>Achlyaceae</taxon>
        <taxon>Thraustotheca</taxon>
    </lineage>
</organism>
<protein>
    <submittedName>
        <fullName evidence="1">Uncharacterized protein</fullName>
    </submittedName>
</protein>
<comment type="caution">
    <text evidence="1">The sequence shown here is derived from an EMBL/GenBank/DDBJ whole genome shotgun (WGS) entry which is preliminary data.</text>
</comment>
<dbReference type="Proteomes" id="UP000243217">
    <property type="component" value="Unassembled WGS sequence"/>
</dbReference>
<keyword evidence="2" id="KW-1185">Reference proteome</keyword>
<dbReference type="SUPFAM" id="SSF48371">
    <property type="entry name" value="ARM repeat"/>
    <property type="match status" value="1"/>
</dbReference>
<dbReference type="InterPro" id="IPR011989">
    <property type="entry name" value="ARM-like"/>
</dbReference>
<dbReference type="Gene3D" id="1.25.10.10">
    <property type="entry name" value="Leucine-rich Repeat Variant"/>
    <property type="match status" value="1"/>
</dbReference>
<dbReference type="OrthoDB" id="63394at2759"/>
<evidence type="ECO:0000313" key="2">
    <source>
        <dbReference type="Proteomes" id="UP000243217"/>
    </source>
</evidence>
<name>A0A1W0A924_9STRA</name>
<proteinExistence type="predicted"/>
<evidence type="ECO:0000313" key="1">
    <source>
        <dbReference type="EMBL" id="OQS06728.1"/>
    </source>
</evidence>
<dbReference type="AlphaFoldDB" id="A0A1W0A924"/>
<sequence>MAEELEMEIEAYGYATDLMHLLDLDESDKATWNMKSEGMRCFVDGLTALAALPCDDRGIQIRRMLLGQGTVCVQNVVDALKCREVLLKCKSASALGSICMCNSSSIALMKNHRDAIMKGLTRMVAGKNRWAQGDATFVLGWIVRWEEDEDTLQLMLDIVPKMCEIVNSSLKILESEQTMDDESMEDCESNLRIYPFVFLLNLCRHRSLSTHENMIIATINSAIQAVLNGNLSEKDDIAQLSISLLYKMVDSEGSKAIPLILSHKMLPSIAKLSRQLAEENIKEQCLELLKLIVDKTH</sequence>
<dbReference type="EMBL" id="JNBS01000312">
    <property type="protein sequence ID" value="OQS06728.1"/>
    <property type="molecule type" value="Genomic_DNA"/>
</dbReference>
<reference evidence="1 2" key="1">
    <citation type="journal article" date="2014" name="Genome Biol. Evol.">
        <title>The secreted proteins of Achlya hypogyna and Thraustotheca clavata identify the ancestral oomycete secretome and reveal gene acquisitions by horizontal gene transfer.</title>
        <authorList>
            <person name="Misner I."/>
            <person name="Blouin N."/>
            <person name="Leonard G."/>
            <person name="Richards T.A."/>
            <person name="Lane C.E."/>
        </authorList>
    </citation>
    <scope>NUCLEOTIDE SEQUENCE [LARGE SCALE GENOMIC DNA]</scope>
    <source>
        <strain evidence="1 2">ATCC 34112</strain>
    </source>
</reference>
<gene>
    <name evidence="1" type="ORF">THRCLA_01247</name>
</gene>